<sequence length="92" mass="9968">MLSFKNYTSGYISFWNRYADGSYNYGRLGTFAPGPGNEIYDFTNGRLADAFVYDPRGDCKILTLDHIADVGATRSTVVLKVDSGGGTARAVA</sequence>
<protein>
    <submittedName>
        <fullName evidence="1">Uncharacterized protein</fullName>
    </submittedName>
</protein>
<keyword evidence="2" id="KW-1185">Reference proteome</keyword>
<accession>A0A1I5KNF7</accession>
<dbReference type="Proteomes" id="UP000183413">
    <property type="component" value="Unassembled WGS sequence"/>
</dbReference>
<organism evidence="1 2">
    <name type="scientific">Actinomadura madurae</name>
    <dbReference type="NCBI Taxonomy" id="1993"/>
    <lineage>
        <taxon>Bacteria</taxon>
        <taxon>Bacillati</taxon>
        <taxon>Actinomycetota</taxon>
        <taxon>Actinomycetes</taxon>
        <taxon>Streptosporangiales</taxon>
        <taxon>Thermomonosporaceae</taxon>
        <taxon>Actinomadura</taxon>
    </lineage>
</organism>
<reference evidence="1 2" key="1">
    <citation type="submission" date="2016-10" db="EMBL/GenBank/DDBJ databases">
        <authorList>
            <person name="de Groot N.N."/>
        </authorList>
    </citation>
    <scope>NUCLEOTIDE SEQUENCE [LARGE SCALE GENOMIC DNA]</scope>
    <source>
        <strain evidence="1 2">DSM 43067</strain>
    </source>
</reference>
<dbReference type="AlphaFoldDB" id="A0A1I5KNF7"/>
<evidence type="ECO:0000313" key="2">
    <source>
        <dbReference type="Proteomes" id="UP000183413"/>
    </source>
</evidence>
<evidence type="ECO:0000313" key="1">
    <source>
        <dbReference type="EMBL" id="SFO86363.1"/>
    </source>
</evidence>
<name>A0A1I5KNF7_9ACTN</name>
<proteinExistence type="predicted"/>
<dbReference type="EMBL" id="FOVH01000010">
    <property type="protein sequence ID" value="SFO86363.1"/>
    <property type="molecule type" value="Genomic_DNA"/>
</dbReference>
<dbReference type="InParanoid" id="A0A1I5KNF7"/>
<gene>
    <name evidence="1" type="ORF">SAMN04489713_11068</name>
</gene>